<evidence type="ECO:0000313" key="1">
    <source>
        <dbReference type="EMBL" id="PRQ47407.1"/>
    </source>
</evidence>
<name>A0A2P6RLW6_ROSCH</name>
<dbReference type="Gramene" id="PRQ47407">
    <property type="protein sequence ID" value="PRQ47407"/>
    <property type="gene ID" value="RchiOBHm_Chr2g0099351"/>
</dbReference>
<comment type="caution">
    <text evidence="1">The sequence shown here is derived from an EMBL/GenBank/DDBJ whole genome shotgun (WGS) entry which is preliminary data.</text>
</comment>
<dbReference type="AlphaFoldDB" id="A0A2P6RLW6"/>
<gene>
    <name evidence="1" type="ORF">RchiOBHm_Chr2g0099351</name>
</gene>
<evidence type="ECO:0000313" key="2">
    <source>
        <dbReference type="Proteomes" id="UP000238479"/>
    </source>
</evidence>
<accession>A0A2P6RLW6</accession>
<sequence>MAIAYNSWKIKRLNQNRQFLGLDPCSLPPLDLDRHLDLLVPCNSLPLLHDTSCMRLQHSGVRYMFWPNVQLIHIENKHHYGQAPLIEAPLGRNLDDLSSWWRYHHGRRLRLSLSSHVDLYGSVHASLGDFLPL</sequence>
<dbReference type="Proteomes" id="UP000238479">
    <property type="component" value="Chromosome 2"/>
</dbReference>
<dbReference type="EMBL" id="PDCK01000040">
    <property type="protein sequence ID" value="PRQ47407.1"/>
    <property type="molecule type" value="Genomic_DNA"/>
</dbReference>
<proteinExistence type="predicted"/>
<organism evidence="1 2">
    <name type="scientific">Rosa chinensis</name>
    <name type="common">China rose</name>
    <dbReference type="NCBI Taxonomy" id="74649"/>
    <lineage>
        <taxon>Eukaryota</taxon>
        <taxon>Viridiplantae</taxon>
        <taxon>Streptophyta</taxon>
        <taxon>Embryophyta</taxon>
        <taxon>Tracheophyta</taxon>
        <taxon>Spermatophyta</taxon>
        <taxon>Magnoliopsida</taxon>
        <taxon>eudicotyledons</taxon>
        <taxon>Gunneridae</taxon>
        <taxon>Pentapetalae</taxon>
        <taxon>rosids</taxon>
        <taxon>fabids</taxon>
        <taxon>Rosales</taxon>
        <taxon>Rosaceae</taxon>
        <taxon>Rosoideae</taxon>
        <taxon>Rosoideae incertae sedis</taxon>
        <taxon>Rosa</taxon>
    </lineage>
</organism>
<reference evidence="1 2" key="1">
    <citation type="journal article" date="2018" name="Nat. Genet.">
        <title>The Rosa genome provides new insights in the design of modern roses.</title>
        <authorList>
            <person name="Bendahmane M."/>
        </authorList>
    </citation>
    <scope>NUCLEOTIDE SEQUENCE [LARGE SCALE GENOMIC DNA]</scope>
    <source>
        <strain evidence="2">cv. Old Blush</strain>
    </source>
</reference>
<protein>
    <submittedName>
        <fullName evidence="1">Uncharacterized protein</fullName>
    </submittedName>
</protein>
<keyword evidence="2" id="KW-1185">Reference proteome</keyword>